<accession>A0ABU0LH70</accession>
<organism evidence="2 3">
    <name type="scientific">Xanthobacter agilis</name>
    <dbReference type="NCBI Taxonomy" id="47492"/>
    <lineage>
        <taxon>Bacteria</taxon>
        <taxon>Pseudomonadati</taxon>
        <taxon>Pseudomonadota</taxon>
        <taxon>Alphaproteobacteria</taxon>
        <taxon>Hyphomicrobiales</taxon>
        <taxon>Xanthobacteraceae</taxon>
        <taxon>Xanthobacter</taxon>
    </lineage>
</organism>
<sequence>MSDDNGASQGVHYHYHFYGYGPAAGAGEAAPHDGAPGAAPGPLGMAAGAPQGDGRGGDRGQRGPHGQAGAFPPGYPPPGFPFAPGAAPGVTGAPGSQPQGAQQQGSGFNWHQHPAADSLIKGLVVGAGAAYLLTNETAQRTILRTAVQVWGFLQGSVEELKERLHDAEAEVAAAATPEPTAPADEEVPTTLSSGS</sequence>
<dbReference type="Proteomes" id="UP001241747">
    <property type="component" value="Unassembled WGS sequence"/>
</dbReference>
<feature type="region of interest" description="Disordered" evidence="1">
    <location>
        <begin position="29"/>
        <end position="112"/>
    </location>
</feature>
<reference evidence="2 3" key="1">
    <citation type="submission" date="2023-07" db="EMBL/GenBank/DDBJ databases">
        <title>Genomic Encyclopedia of Type Strains, Phase IV (KMG-IV): sequencing the most valuable type-strain genomes for metagenomic binning, comparative biology and taxonomic classification.</title>
        <authorList>
            <person name="Goeker M."/>
        </authorList>
    </citation>
    <scope>NUCLEOTIDE SEQUENCE [LARGE SCALE GENOMIC DNA]</scope>
    <source>
        <strain evidence="2 3">DSM 3770</strain>
    </source>
</reference>
<gene>
    <name evidence="2" type="ORF">QOZ94_003292</name>
</gene>
<feature type="compositionally biased region" description="Low complexity" evidence="1">
    <location>
        <begin position="170"/>
        <end position="182"/>
    </location>
</feature>
<dbReference type="RefSeq" id="WP_237347697.1">
    <property type="nucleotide sequence ID" value="NZ_JABWGX010000047.1"/>
</dbReference>
<dbReference type="EMBL" id="JAUSVY010000008">
    <property type="protein sequence ID" value="MDQ0506481.1"/>
    <property type="molecule type" value="Genomic_DNA"/>
</dbReference>
<proteinExistence type="predicted"/>
<feature type="compositionally biased region" description="Low complexity" evidence="1">
    <location>
        <begin position="29"/>
        <end position="52"/>
    </location>
</feature>
<evidence type="ECO:0008006" key="4">
    <source>
        <dbReference type="Google" id="ProtNLM"/>
    </source>
</evidence>
<evidence type="ECO:0000313" key="3">
    <source>
        <dbReference type="Proteomes" id="UP001241747"/>
    </source>
</evidence>
<comment type="caution">
    <text evidence="2">The sequence shown here is derived from an EMBL/GenBank/DDBJ whole genome shotgun (WGS) entry which is preliminary data.</text>
</comment>
<evidence type="ECO:0000256" key="1">
    <source>
        <dbReference type="SAM" id="MobiDB-lite"/>
    </source>
</evidence>
<protein>
    <recommendedName>
        <fullName evidence="4">YtxH domain-containing protein</fullName>
    </recommendedName>
</protein>
<feature type="compositionally biased region" description="Low complexity" evidence="1">
    <location>
        <begin position="82"/>
        <end position="107"/>
    </location>
</feature>
<keyword evidence="3" id="KW-1185">Reference proteome</keyword>
<feature type="region of interest" description="Disordered" evidence="1">
    <location>
        <begin position="170"/>
        <end position="195"/>
    </location>
</feature>
<evidence type="ECO:0000313" key="2">
    <source>
        <dbReference type="EMBL" id="MDQ0506481.1"/>
    </source>
</evidence>
<name>A0ABU0LH70_XANAG</name>